<accession>T1KLS3</accession>
<proteinExistence type="predicted"/>
<evidence type="ECO:0000313" key="2">
    <source>
        <dbReference type="Proteomes" id="UP000015104"/>
    </source>
</evidence>
<reference evidence="2" key="1">
    <citation type="submission" date="2011-08" db="EMBL/GenBank/DDBJ databases">
        <authorList>
            <person name="Rombauts S."/>
        </authorList>
    </citation>
    <scope>NUCLEOTIDE SEQUENCE</scope>
    <source>
        <strain evidence="2">London</strain>
    </source>
</reference>
<reference evidence="1" key="2">
    <citation type="submission" date="2015-06" db="UniProtKB">
        <authorList>
            <consortium name="EnsemblMetazoa"/>
        </authorList>
    </citation>
    <scope>IDENTIFICATION</scope>
</reference>
<name>T1KLS3_TETUR</name>
<evidence type="ECO:0000313" key="1">
    <source>
        <dbReference type="EnsemblMetazoa" id="tetur14g03460.1"/>
    </source>
</evidence>
<organism evidence="1 2">
    <name type="scientific">Tetranychus urticae</name>
    <name type="common">Two-spotted spider mite</name>
    <dbReference type="NCBI Taxonomy" id="32264"/>
    <lineage>
        <taxon>Eukaryota</taxon>
        <taxon>Metazoa</taxon>
        <taxon>Ecdysozoa</taxon>
        <taxon>Arthropoda</taxon>
        <taxon>Chelicerata</taxon>
        <taxon>Arachnida</taxon>
        <taxon>Acari</taxon>
        <taxon>Acariformes</taxon>
        <taxon>Trombidiformes</taxon>
        <taxon>Prostigmata</taxon>
        <taxon>Eleutherengona</taxon>
        <taxon>Raphignathae</taxon>
        <taxon>Tetranychoidea</taxon>
        <taxon>Tetranychidae</taxon>
        <taxon>Tetranychus</taxon>
    </lineage>
</organism>
<sequence length="287" mass="33903">MKSYQTILTFGCNFFTLFWRQLDSSRFKAIQLIFLTLTTVLHQIMSKPLNYATSSHHRSSSSISSHSPHRISPCNLPFYFIPSKTSLPEPYEKVYRRAKAMKGCAERIRRNFVSKDQLQLKAINKSCLVNVNHKSTEMYDWKKKKKNFESGLDSLRHSWLPEISNSIEDIATIEVKDAFRRSFQYLQYFAIGLEQLLLDQALHEGQMIKEFREIEDKLSQLLCEIQLGMWYRNIKPDKHIEFEVMTQEYRDIADASRRMIRDYLLLRDLVKLTDYITQIFASLASRF</sequence>
<dbReference type="EMBL" id="CAEY01000212">
    <property type="status" value="NOT_ANNOTATED_CDS"/>
    <property type="molecule type" value="Genomic_DNA"/>
</dbReference>
<dbReference type="eggNOG" id="ENOG502S1SK">
    <property type="taxonomic scope" value="Eukaryota"/>
</dbReference>
<dbReference type="EnsemblMetazoa" id="tetur14g03460.1">
    <property type="protein sequence ID" value="tetur14g03460.1"/>
    <property type="gene ID" value="tetur14g03460"/>
</dbReference>
<dbReference type="AlphaFoldDB" id="T1KLS3"/>
<dbReference type="Proteomes" id="UP000015104">
    <property type="component" value="Unassembled WGS sequence"/>
</dbReference>
<protein>
    <submittedName>
        <fullName evidence="1">Uncharacterized protein</fullName>
    </submittedName>
</protein>
<dbReference type="HOGENOM" id="CLU_2111971_0_0_1"/>
<keyword evidence="2" id="KW-1185">Reference proteome</keyword>